<reference evidence="1 2" key="1">
    <citation type="journal article" date="2016" name="Nat. Commun.">
        <title>Thousands of microbial genomes shed light on interconnected biogeochemical processes in an aquifer system.</title>
        <authorList>
            <person name="Anantharaman K."/>
            <person name="Brown C.T."/>
            <person name="Hug L.A."/>
            <person name="Sharon I."/>
            <person name="Castelle C.J."/>
            <person name="Probst A.J."/>
            <person name="Thomas B.C."/>
            <person name="Singh A."/>
            <person name="Wilkins M.J."/>
            <person name="Karaoz U."/>
            <person name="Brodie E.L."/>
            <person name="Williams K.H."/>
            <person name="Hubbard S.S."/>
            <person name="Banfield J.F."/>
        </authorList>
    </citation>
    <scope>NUCLEOTIDE SEQUENCE [LARGE SCALE GENOMIC DNA]</scope>
</reference>
<dbReference type="AlphaFoldDB" id="A0A1F6LGW2"/>
<evidence type="ECO:0000313" key="2">
    <source>
        <dbReference type="Proteomes" id="UP000177067"/>
    </source>
</evidence>
<evidence type="ECO:0000313" key="1">
    <source>
        <dbReference type="EMBL" id="OGH58591.1"/>
    </source>
</evidence>
<dbReference type="Proteomes" id="UP000177067">
    <property type="component" value="Unassembled WGS sequence"/>
</dbReference>
<proteinExistence type="predicted"/>
<dbReference type="EMBL" id="MFPS01000009">
    <property type="protein sequence ID" value="OGH58591.1"/>
    <property type="molecule type" value="Genomic_DNA"/>
</dbReference>
<gene>
    <name evidence="1" type="ORF">A2725_02725</name>
</gene>
<name>A0A1F6LGW2_9BACT</name>
<sequence>MNSKDSAFSLTDIFFGDALSKLPPVKTDQQFNREVKKDIAQLNRLITKGVFKLSDLSYVDLSVEIDPRRRLADWFLVGNYDCIGVLGRTPEKNLTNTFTIVQDERKHPYKVNLRAFCFNRWSNIAVLRKMCSNFKWHMPSFVHLAAVGEQCPMIQVELKRIINPSYVWRDECNRQYVSSLSGSDPIKIGTNPFRALYLERGANLICDSKTYYLVSLDGQPRGELKVF</sequence>
<comment type="caution">
    <text evidence="1">The sequence shown here is derived from an EMBL/GenBank/DDBJ whole genome shotgun (WGS) entry which is preliminary data.</text>
</comment>
<organism evidence="1 2">
    <name type="scientific">Candidatus Magasanikbacteria bacterium RIFCSPHIGHO2_01_FULL_33_34</name>
    <dbReference type="NCBI Taxonomy" id="1798671"/>
    <lineage>
        <taxon>Bacteria</taxon>
        <taxon>Candidatus Magasanikiibacteriota</taxon>
    </lineage>
</organism>
<accession>A0A1F6LGW2</accession>
<protein>
    <submittedName>
        <fullName evidence="1">Uncharacterized protein</fullName>
    </submittedName>
</protein>